<sequence>MSPSPAELCLVTNSERNQTPVMLAHDTVLPPPPHQVSAIPRRSGWKESKASNLPEIQNQPTPTRLRQHPSGNGELKNPAGKRNKAKTMLLLNYVLKLMHTYTKHTDMKDYTHEV</sequence>
<evidence type="ECO:0000313" key="2">
    <source>
        <dbReference type="EMBL" id="CAH9079540.1"/>
    </source>
</evidence>
<evidence type="ECO:0000256" key="1">
    <source>
        <dbReference type="SAM" id="MobiDB-lite"/>
    </source>
</evidence>
<dbReference type="AlphaFoldDB" id="A0A9P1E5D4"/>
<reference evidence="2" key="1">
    <citation type="submission" date="2022-07" db="EMBL/GenBank/DDBJ databases">
        <authorList>
            <person name="Macas J."/>
            <person name="Novak P."/>
            <person name="Neumann P."/>
        </authorList>
    </citation>
    <scope>NUCLEOTIDE SEQUENCE</scope>
</reference>
<feature type="region of interest" description="Disordered" evidence="1">
    <location>
        <begin position="24"/>
        <end position="83"/>
    </location>
</feature>
<dbReference type="EMBL" id="CAMAPE010000011">
    <property type="protein sequence ID" value="CAH9079540.1"/>
    <property type="molecule type" value="Genomic_DNA"/>
</dbReference>
<comment type="caution">
    <text evidence="2">The sequence shown here is derived from an EMBL/GenBank/DDBJ whole genome shotgun (WGS) entry which is preliminary data.</text>
</comment>
<name>A0A9P1E5D4_CUSEU</name>
<protein>
    <submittedName>
        <fullName evidence="2">Uncharacterized protein</fullName>
    </submittedName>
</protein>
<accession>A0A9P1E5D4</accession>
<feature type="compositionally biased region" description="Polar residues" evidence="1">
    <location>
        <begin position="50"/>
        <end position="64"/>
    </location>
</feature>
<organism evidence="2 3">
    <name type="scientific">Cuscuta europaea</name>
    <name type="common">European dodder</name>
    <dbReference type="NCBI Taxonomy" id="41803"/>
    <lineage>
        <taxon>Eukaryota</taxon>
        <taxon>Viridiplantae</taxon>
        <taxon>Streptophyta</taxon>
        <taxon>Embryophyta</taxon>
        <taxon>Tracheophyta</taxon>
        <taxon>Spermatophyta</taxon>
        <taxon>Magnoliopsida</taxon>
        <taxon>eudicotyledons</taxon>
        <taxon>Gunneridae</taxon>
        <taxon>Pentapetalae</taxon>
        <taxon>asterids</taxon>
        <taxon>lamiids</taxon>
        <taxon>Solanales</taxon>
        <taxon>Convolvulaceae</taxon>
        <taxon>Cuscuteae</taxon>
        <taxon>Cuscuta</taxon>
        <taxon>Cuscuta subgen. Cuscuta</taxon>
    </lineage>
</organism>
<dbReference type="Proteomes" id="UP001152484">
    <property type="component" value="Unassembled WGS sequence"/>
</dbReference>
<keyword evidence="3" id="KW-1185">Reference proteome</keyword>
<gene>
    <name evidence="2" type="ORF">CEURO_LOCUS7150</name>
</gene>
<evidence type="ECO:0000313" key="3">
    <source>
        <dbReference type="Proteomes" id="UP001152484"/>
    </source>
</evidence>
<proteinExistence type="predicted"/>